<sequence length="149" mass="18005">MNNIYQQINELINCYKILHKKLIENEKKMIDGTLVISKCNGKCRYYHQYYNKFNKRFEKKYINKKKINKARNLAQKSYQKKLIKNLSNLIPLLKSCNEIIKNLNINSIDSYRKYLINPITINHIHNINYWHNNISHTNPYQFDNTKILP</sequence>
<evidence type="ECO:0000313" key="2">
    <source>
        <dbReference type="Proteomes" id="UP000297454"/>
    </source>
</evidence>
<proteinExistence type="predicted"/>
<dbReference type="GeneID" id="97030998"/>
<dbReference type="Proteomes" id="UP000297454">
    <property type="component" value="Unassembled WGS sequence"/>
</dbReference>
<reference evidence="1 2" key="1">
    <citation type="submission" date="2019-01" db="EMBL/GenBank/DDBJ databases">
        <title>Draft Genome Sequences of Helcococcus ovis Strains Isolated from the Uterus and Vagina of Dairy Cows with Metritis.</title>
        <authorList>
            <person name="Cunha F."/>
            <person name="Jeon S.J."/>
            <person name="Kutzer P."/>
            <person name="Galvao K.N."/>
        </authorList>
    </citation>
    <scope>NUCLEOTIDE SEQUENCE [LARGE SCALE GENOMIC DNA]</scope>
    <source>
        <strain evidence="1 2">KG-37</strain>
    </source>
</reference>
<name>A0A4R9C3B0_9FIRM</name>
<keyword evidence="2" id="KW-1185">Reference proteome</keyword>
<dbReference type="EMBL" id="SCFR01000006">
    <property type="protein sequence ID" value="TFF66824.1"/>
    <property type="molecule type" value="Genomic_DNA"/>
</dbReference>
<dbReference type="AlphaFoldDB" id="A0A4R9C3B0"/>
<evidence type="ECO:0000313" key="1">
    <source>
        <dbReference type="EMBL" id="TFF66824.1"/>
    </source>
</evidence>
<dbReference type="RefSeq" id="WP_134710760.1">
    <property type="nucleotide sequence ID" value="NZ_CP119081.1"/>
</dbReference>
<gene>
    <name evidence="1" type="ORF">EQF91_02550</name>
</gene>
<protein>
    <submittedName>
        <fullName evidence="1">Uncharacterized protein</fullName>
    </submittedName>
</protein>
<accession>A0A4R9C3B0</accession>
<comment type="caution">
    <text evidence="1">The sequence shown here is derived from an EMBL/GenBank/DDBJ whole genome shotgun (WGS) entry which is preliminary data.</text>
</comment>
<organism evidence="1 2">
    <name type="scientific">Helcococcus ovis</name>
    <dbReference type="NCBI Taxonomy" id="72026"/>
    <lineage>
        <taxon>Bacteria</taxon>
        <taxon>Bacillati</taxon>
        <taxon>Bacillota</taxon>
        <taxon>Tissierellia</taxon>
        <taxon>Tissierellales</taxon>
        <taxon>Peptoniphilaceae</taxon>
        <taxon>Helcococcus</taxon>
    </lineage>
</organism>